<evidence type="ECO:0000259" key="9">
    <source>
        <dbReference type="Pfam" id="PF00535"/>
    </source>
</evidence>
<dbReference type="Gene3D" id="3.90.550.10">
    <property type="entry name" value="Spore Coat Polysaccharide Biosynthesis Protein SpsA, Chain A"/>
    <property type="match status" value="1"/>
</dbReference>
<dbReference type="InterPro" id="IPR050256">
    <property type="entry name" value="Glycosyltransferase_2"/>
</dbReference>
<evidence type="ECO:0000313" key="10">
    <source>
        <dbReference type="EMBL" id="MFC1800102.1"/>
    </source>
</evidence>
<accession>A0ABV6YPV4</accession>
<evidence type="ECO:0000256" key="1">
    <source>
        <dbReference type="ARBA" id="ARBA00022475"/>
    </source>
</evidence>
<keyword evidence="11" id="KW-1185">Reference proteome</keyword>
<organism evidence="10 11">
    <name type="scientific">Eiseniibacteriota bacterium</name>
    <dbReference type="NCBI Taxonomy" id="2212470"/>
    <lineage>
        <taxon>Bacteria</taxon>
        <taxon>Candidatus Eiseniibacteriota</taxon>
    </lineage>
</organism>
<evidence type="ECO:0000256" key="5">
    <source>
        <dbReference type="ARBA" id="ARBA00022985"/>
    </source>
</evidence>
<dbReference type="EC" id="2.4.-.-" evidence="10"/>
<dbReference type="PANTHER" id="PTHR48090:SF3">
    <property type="entry name" value="UNDECAPRENYL-PHOSPHATE 4-DEOXY-4-FORMAMIDO-L-ARABINOSE TRANSFERASE"/>
    <property type="match status" value="1"/>
</dbReference>
<evidence type="ECO:0000256" key="8">
    <source>
        <dbReference type="SAM" id="Phobius"/>
    </source>
</evidence>
<proteinExistence type="predicted"/>
<comment type="caution">
    <text evidence="10">The sequence shown here is derived from an EMBL/GenBank/DDBJ whole genome shotgun (WGS) entry which is preliminary data.</text>
</comment>
<dbReference type="Proteomes" id="UP001594288">
    <property type="component" value="Unassembled WGS sequence"/>
</dbReference>
<evidence type="ECO:0000256" key="7">
    <source>
        <dbReference type="ARBA" id="ARBA00023136"/>
    </source>
</evidence>
<dbReference type="SUPFAM" id="SSF53448">
    <property type="entry name" value="Nucleotide-diphospho-sugar transferases"/>
    <property type="match status" value="1"/>
</dbReference>
<keyword evidence="5" id="KW-0448">Lipopolysaccharide biosynthesis</keyword>
<feature type="transmembrane region" description="Helical" evidence="8">
    <location>
        <begin position="210"/>
        <end position="227"/>
    </location>
</feature>
<dbReference type="CDD" id="cd04187">
    <property type="entry name" value="DPM1_like_bac"/>
    <property type="match status" value="1"/>
</dbReference>
<reference evidence="10 11" key="1">
    <citation type="submission" date="2024-09" db="EMBL/GenBank/DDBJ databases">
        <authorList>
            <person name="D'Angelo T."/>
        </authorList>
    </citation>
    <scope>NUCLEOTIDE SEQUENCE [LARGE SCALE GENOMIC DNA]</scope>
    <source>
        <strain evidence="10">SAG AM-311-F02</strain>
    </source>
</reference>
<keyword evidence="7 8" id="KW-0472">Membrane</keyword>
<protein>
    <submittedName>
        <fullName evidence="10">Glycosyltransferase family 2 protein</fullName>
        <ecNumber evidence="10">2.4.-.-</ecNumber>
    </submittedName>
</protein>
<sequence length="323" mass="36422">MTEISIIVPVFDEQGSLRELHSKLTRVLGGMNRSYELIFVDDGSRDTSLDILSEIYEVDPRSRVLSFRTNYGKSAALSVGFDEARGDIIITIDADLQDDPEEIPRLVEKIDQGYDLVSGWKQNRRDPITKTIPSKVFNTVTKWVTGLGLHDMNCGLKAYRSYVTEHLRVYGQLHRFLPVFAHKAGFRVGEIPVKHHPRVHGKTKYGAGRFLHGFLDLLTVVLLTGYTTSPLHFFGTIGILFSLVGFGINCYLAWLRFSFGNIQGKHPLLMLGVLLMILGFQLISTGLVAEFIVRIGHRGRDEYSIKARLMHDDEKGSRNGEKD</sequence>
<dbReference type="PANTHER" id="PTHR48090">
    <property type="entry name" value="UNDECAPRENYL-PHOSPHATE 4-DEOXY-4-FORMAMIDO-L-ARABINOSE TRANSFERASE-RELATED"/>
    <property type="match status" value="1"/>
</dbReference>
<keyword evidence="2 10" id="KW-0328">Glycosyltransferase</keyword>
<name>A0ABV6YPV4_UNCEI</name>
<dbReference type="EMBL" id="JBHPEI010000067">
    <property type="protein sequence ID" value="MFC1800102.1"/>
    <property type="molecule type" value="Genomic_DNA"/>
</dbReference>
<evidence type="ECO:0000256" key="3">
    <source>
        <dbReference type="ARBA" id="ARBA00022679"/>
    </source>
</evidence>
<feature type="transmembrane region" description="Helical" evidence="8">
    <location>
        <begin position="233"/>
        <end position="255"/>
    </location>
</feature>
<keyword evidence="6 8" id="KW-1133">Transmembrane helix</keyword>
<evidence type="ECO:0000256" key="6">
    <source>
        <dbReference type="ARBA" id="ARBA00022989"/>
    </source>
</evidence>
<keyword evidence="4 8" id="KW-0812">Transmembrane</keyword>
<keyword evidence="3 10" id="KW-0808">Transferase</keyword>
<gene>
    <name evidence="10" type="ORF">ACFL2Z_04240</name>
</gene>
<feature type="transmembrane region" description="Helical" evidence="8">
    <location>
        <begin position="267"/>
        <end position="293"/>
    </location>
</feature>
<evidence type="ECO:0000313" key="11">
    <source>
        <dbReference type="Proteomes" id="UP001594288"/>
    </source>
</evidence>
<dbReference type="InterPro" id="IPR001173">
    <property type="entry name" value="Glyco_trans_2-like"/>
</dbReference>
<feature type="domain" description="Glycosyltransferase 2-like" evidence="9">
    <location>
        <begin position="5"/>
        <end position="165"/>
    </location>
</feature>
<keyword evidence="1" id="KW-1003">Cell membrane</keyword>
<dbReference type="GO" id="GO:0016757">
    <property type="term" value="F:glycosyltransferase activity"/>
    <property type="evidence" value="ECO:0007669"/>
    <property type="project" value="UniProtKB-KW"/>
</dbReference>
<dbReference type="Pfam" id="PF00535">
    <property type="entry name" value="Glycos_transf_2"/>
    <property type="match status" value="1"/>
</dbReference>
<evidence type="ECO:0000256" key="2">
    <source>
        <dbReference type="ARBA" id="ARBA00022676"/>
    </source>
</evidence>
<dbReference type="InterPro" id="IPR029044">
    <property type="entry name" value="Nucleotide-diphossugar_trans"/>
</dbReference>
<evidence type="ECO:0000256" key="4">
    <source>
        <dbReference type="ARBA" id="ARBA00022692"/>
    </source>
</evidence>